<name>A0A3B0V8J4_9ZZZZ</name>
<proteinExistence type="predicted"/>
<dbReference type="EMBL" id="UOEU01000428">
    <property type="protein sequence ID" value="VAW33199.1"/>
    <property type="molecule type" value="Genomic_DNA"/>
</dbReference>
<reference evidence="1" key="1">
    <citation type="submission" date="2018-06" db="EMBL/GenBank/DDBJ databases">
        <authorList>
            <person name="Zhirakovskaya E."/>
        </authorList>
    </citation>
    <scope>NUCLEOTIDE SEQUENCE</scope>
</reference>
<sequence length="79" mass="8315">MNTMTRYGRYPALLILSLILIITVTNLQAAVIRNSDGSVAALNAVTDGLWSDPLSWGGAVPSDGEVVEIPAGITIMLDT</sequence>
<evidence type="ECO:0000313" key="1">
    <source>
        <dbReference type="EMBL" id="VAW33199.1"/>
    </source>
</evidence>
<accession>A0A3B0V8J4</accession>
<organism evidence="1">
    <name type="scientific">hydrothermal vent metagenome</name>
    <dbReference type="NCBI Taxonomy" id="652676"/>
    <lineage>
        <taxon>unclassified sequences</taxon>
        <taxon>metagenomes</taxon>
        <taxon>ecological metagenomes</taxon>
    </lineage>
</organism>
<protein>
    <submittedName>
        <fullName evidence="1">Uncharacterized protein</fullName>
    </submittedName>
</protein>
<dbReference type="AlphaFoldDB" id="A0A3B0V8J4"/>
<feature type="non-terminal residue" evidence="1">
    <location>
        <position position="79"/>
    </location>
</feature>
<gene>
    <name evidence="1" type="ORF">MNBD_CHLOROFLEXI01-5214</name>
</gene>